<dbReference type="Proteomes" id="UP000248544">
    <property type="component" value="Unassembled WGS sequence"/>
</dbReference>
<keyword evidence="3" id="KW-1185">Reference proteome</keyword>
<dbReference type="Gene3D" id="3.40.710.10">
    <property type="entry name" value="DD-peptidase/beta-lactamase superfamily"/>
    <property type="match status" value="1"/>
</dbReference>
<reference evidence="2 3" key="1">
    <citation type="submission" date="2018-01" db="EMBL/GenBank/DDBJ databases">
        <title>Draft genome sequence of Sphaerisporangium sp. 7K107.</title>
        <authorList>
            <person name="Sahin N."/>
            <person name="Saygin H."/>
            <person name="Ay H."/>
        </authorList>
    </citation>
    <scope>NUCLEOTIDE SEQUENCE [LARGE SCALE GENOMIC DNA]</scope>
    <source>
        <strain evidence="2 3">7K107</strain>
    </source>
</reference>
<dbReference type="InterPro" id="IPR000871">
    <property type="entry name" value="Beta-lactam_class-A"/>
</dbReference>
<evidence type="ECO:0000313" key="2">
    <source>
        <dbReference type="EMBL" id="PZG40886.1"/>
    </source>
</evidence>
<dbReference type="GO" id="GO:0030655">
    <property type="term" value="P:beta-lactam antibiotic catabolic process"/>
    <property type="evidence" value="ECO:0007669"/>
    <property type="project" value="InterPro"/>
</dbReference>
<dbReference type="GO" id="GO:0046677">
    <property type="term" value="P:response to antibiotic"/>
    <property type="evidence" value="ECO:0007669"/>
    <property type="project" value="InterPro"/>
</dbReference>
<evidence type="ECO:0000313" key="3">
    <source>
        <dbReference type="Proteomes" id="UP000248544"/>
    </source>
</evidence>
<organism evidence="2 3">
    <name type="scientific">Spongiactinospora gelatinilytica</name>
    <dbReference type="NCBI Taxonomy" id="2666298"/>
    <lineage>
        <taxon>Bacteria</taxon>
        <taxon>Bacillati</taxon>
        <taxon>Actinomycetota</taxon>
        <taxon>Actinomycetes</taxon>
        <taxon>Streptosporangiales</taxon>
        <taxon>Streptosporangiaceae</taxon>
        <taxon>Spongiactinospora</taxon>
    </lineage>
</organism>
<dbReference type="SUPFAM" id="SSF56601">
    <property type="entry name" value="beta-lactamase/transpeptidase-like"/>
    <property type="match status" value="1"/>
</dbReference>
<name>A0A2W2FTZ0_9ACTN</name>
<protein>
    <submittedName>
        <fullName evidence="2">Serine hydrolase</fullName>
    </submittedName>
</protein>
<dbReference type="PANTHER" id="PTHR35333:SF3">
    <property type="entry name" value="BETA-LACTAMASE-TYPE TRANSPEPTIDASE FOLD CONTAINING PROTEIN"/>
    <property type="match status" value="1"/>
</dbReference>
<gene>
    <name evidence="2" type="ORF">C1I98_22385</name>
</gene>
<dbReference type="Pfam" id="PF13354">
    <property type="entry name" value="Beta-lactamase2"/>
    <property type="match status" value="1"/>
</dbReference>
<dbReference type="InterPro" id="IPR012338">
    <property type="entry name" value="Beta-lactam/transpept-like"/>
</dbReference>
<evidence type="ECO:0000259" key="1">
    <source>
        <dbReference type="Pfam" id="PF13354"/>
    </source>
</evidence>
<feature type="domain" description="Beta-lactamase class A catalytic" evidence="1">
    <location>
        <begin position="82"/>
        <end position="291"/>
    </location>
</feature>
<dbReference type="PANTHER" id="PTHR35333">
    <property type="entry name" value="BETA-LACTAMASE"/>
    <property type="match status" value="1"/>
</dbReference>
<proteinExistence type="predicted"/>
<dbReference type="EMBL" id="POUA01000188">
    <property type="protein sequence ID" value="PZG40886.1"/>
    <property type="molecule type" value="Genomic_DNA"/>
</dbReference>
<dbReference type="GO" id="GO:0008800">
    <property type="term" value="F:beta-lactamase activity"/>
    <property type="evidence" value="ECO:0007669"/>
    <property type="project" value="InterPro"/>
</dbReference>
<dbReference type="AlphaFoldDB" id="A0A2W2FTZ0"/>
<keyword evidence="2" id="KW-0378">Hydrolase</keyword>
<sequence length="328" mass="34648">MRATISISVYISQGRSNAGKGRLIGRSDIGQGWCVGCWKLLKEACPGGGGLLTGRRCGGAEDCRDDPDGGGHVRIAISVPGEISINDDAELRLASAGKLLVLAGVARGLAAGTLAPDEVVEVRDADYVNGSGLLGVLSQRRWTITDLAVLVASVSDNTATNSLLRHLGLDRVTDESARLGLIRTRVLDRVREPRLPSDPPHFAVGTAGELARFAALLDGQEEWTRTMLGWMAHNTDRCLVPALVPHDPESRKIPDKTAPGTIWVANKTGIDEGVRTDVGVLVGVRRIGYAVLANGPTVGGDDHELVRRVREAGVEIAALAGVPRPHVG</sequence>
<accession>A0A2W2FTZ0</accession>
<dbReference type="InterPro" id="IPR045155">
    <property type="entry name" value="Beta-lactam_cat"/>
</dbReference>
<comment type="caution">
    <text evidence="2">The sequence shown here is derived from an EMBL/GenBank/DDBJ whole genome shotgun (WGS) entry which is preliminary data.</text>
</comment>